<keyword evidence="4" id="KW-1185">Reference proteome</keyword>
<reference evidence="3 4" key="1">
    <citation type="submission" date="2019-03" db="EMBL/GenBank/DDBJ databases">
        <authorList>
            <person name="Kim M.K.M."/>
        </authorList>
    </citation>
    <scope>NUCLEOTIDE SEQUENCE [LARGE SCALE GENOMIC DNA]</scope>
    <source>
        <strain evidence="3 4">17J68-15</strain>
    </source>
</reference>
<accession>A0A4R4E292</accession>
<dbReference type="EMBL" id="SKFH01000022">
    <property type="protein sequence ID" value="TCZ69350.1"/>
    <property type="molecule type" value="Genomic_DNA"/>
</dbReference>
<gene>
    <name evidence="3" type="ORF">E0486_12610</name>
</gene>
<dbReference type="AlphaFoldDB" id="A0A4R4E292"/>
<proteinExistence type="predicted"/>
<keyword evidence="2" id="KW-0732">Signal</keyword>
<evidence type="ECO:0000313" key="4">
    <source>
        <dbReference type="Proteomes" id="UP000295164"/>
    </source>
</evidence>
<dbReference type="Proteomes" id="UP000295164">
    <property type="component" value="Unassembled WGS sequence"/>
</dbReference>
<dbReference type="OrthoDB" id="639821at2"/>
<dbReference type="RefSeq" id="WP_131852540.1">
    <property type="nucleotide sequence ID" value="NZ_SKFH01000022.1"/>
</dbReference>
<feature type="compositionally biased region" description="Low complexity" evidence="1">
    <location>
        <begin position="198"/>
        <end position="247"/>
    </location>
</feature>
<evidence type="ECO:0000256" key="1">
    <source>
        <dbReference type="SAM" id="MobiDB-lite"/>
    </source>
</evidence>
<comment type="caution">
    <text evidence="3">The sequence shown here is derived from an EMBL/GenBank/DDBJ whole genome shotgun (WGS) entry which is preliminary data.</text>
</comment>
<name>A0A4R4E292_9BACT</name>
<evidence type="ECO:0000256" key="2">
    <source>
        <dbReference type="SAM" id="SignalP"/>
    </source>
</evidence>
<feature type="chain" id="PRO_5020614737" description="DUF4488 domain-containing protein" evidence="2">
    <location>
        <begin position="26"/>
        <end position="394"/>
    </location>
</feature>
<sequence>MNPTKRILLLLLSAFGLFAARPAAAQGGVARTATAKAPAKSVTGIWRGYFITESGEQYKLEFQIDAPTGAVRGISYSYLDRRFYGKSNMKGFFNTGTNKFNIEELRTVEVRNSGGGGTCLMNYKLDFTRSGNELFLEGTYLGKREDRANPKNNGTWGDCGGGRVFLRRVETSDFELEPFLKKRDSIAGARTNPPKVAPPAANRTTPAPKPKTPNAATVRTTPKKPVTPPVAKATIPKPKAQTPAPKQNPVIPPPADKPLPVVKRPEPVFIPAQTRNRENSTAKVFEVHNEEILVKLYDNGEIDGDTISVYLDNKLVLAHKGLSASPLELRVKLDPNNPEHTLVMVAENMGRIPPNTSLMIVWDGDKRYEAQITSTENKNALVRFRYTGTGPGTP</sequence>
<protein>
    <recommendedName>
        <fullName evidence="5">DUF4488 domain-containing protein</fullName>
    </recommendedName>
</protein>
<evidence type="ECO:0000313" key="3">
    <source>
        <dbReference type="EMBL" id="TCZ69350.1"/>
    </source>
</evidence>
<feature type="signal peptide" evidence="2">
    <location>
        <begin position="1"/>
        <end position="25"/>
    </location>
</feature>
<organism evidence="3 4">
    <name type="scientific">Flaviaesturariibacter aridisoli</name>
    <dbReference type="NCBI Taxonomy" id="2545761"/>
    <lineage>
        <taxon>Bacteria</taxon>
        <taxon>Pseudomonadati</taxon>
        <taxon>Bacteroidota</taxon>
        <taxon>Chitinophagia</taxon>
        <taxon>Chitinophagales</taxon>
        <taxon>Chitinophagaceae</taxon>
        <taxon>Flaviaestuariibacter</taxon>
    </lineage>
</organism>
<feature type="region of interest" description="Disordered" evidence="1">
    <location>
        <begin position="185"/>
        <end position="260"/>
    </location>
</feature>
<evidence type="ECO:0008006" key="5">
    <source>
        <dbReference type="Google" id="ProtNLM"/>
    </source>
</evidence>